<dbReference type="Pfam" id="PF12796">
    <property type="entry name" value="Ank_2"/>
    <property type="match status" value="1"/>
</dbReference>
<dbReference type="PROSITE" id="PS50297">
    <property type="entry name" value="ANK_REP_REGION"/>
    <property type="match status" value="1"/>
</dbReference>
<keyword evidence="2 3" id="KW-0040">ANK repeat</keyword>
<dbReference type="SMART" id="SM00248">
    <property type="entry name" value="ANK"/>
    <property type="match status" value="7"/>
</dbReference>
<feature type="compositionally biased region" description="Basic and acidic residues" evidence="4">
    <location>
        <begin position="25"/>
        <end position="35"/>
    </location>
</feature>
<feature type="region of interest" description="Disordered" evidence="4">
    <location>
        <begin position="1"/>
        <end position="48"/>
    </location>
</feature>
<keyword evidence="1" id="KW-0677">Repeat</keyword>
<name>A0A167V966_PENCH</name>
<dbReference type="PANTHER" id="PTHR24198">
    <property type="entry name" value="ANKYRIN REPEAT AND PROTEIN KINASE DOMAIN-CONTAINING PROTEIN"/>
    <property type="match status" value="1"/>
</dbReference>
<dbReference type="InterPro" id="IPR002110">
    <property type="entry name" value="Ankyrin_rpt"/>
</dbReference>
<evidence type="ECO:0000256" key="4">
    <source>
        <dbReference type="SAM" id="MobiDB-lite"/>
    </source>
</evidence>
<dbReference type="Proteomes" id="UP000076449">
    <property type="component" value="Chromosome I"/>
</dbReference>
<evidence type="ECO:0000256" key="3">
    <source>
        <dbReference type="PROSITE-ProRule" id="PRU00023"/>
    </source>
</evidence>
<dbReference type="PROSITE" id="PS50088">
    <property type="entry name" value="ANK_REPEAT"/>
    <property type="match status" value="2"/>
</dbReference>
<evidence type="ECO:0000256" key="1">
    <source>
        <dbReference type="ARBA" id="ARBA00022737"/>
    </source>
</evidence>
<reference evidence="5" key="1">
    <citation type="journal article" date="2014" name="Genome Announc.">
        <title>Complete sequencing and chromosome-scale genome assembly of the industrial progenitor strain P2niaD18 from the penicillin producer Penicillium chrysogenum.</title>
        <authorList>
            <person name="Specht T."/>
            <person name="Dahlmann T.A."/>
            <person name="Zadra I."/>
            <person name="Kurnsteiner H."/>
            <person name="Kuck U."/>
        </authorList>
    </citation>
    <scope>NUCLEOTIDE SEQUENCE [LARGE SCALE GENOMIC DNA]</scope>
    <source>
        <strain evidence="5">P2niaD18</strain>
    </source>
</reference>
<feature type="repeat" description="ANK" evidence="3">
    <location>
        <begin position="140"/>
        <end position="162"/>
    </location>
</feature>
<dbReference type="Gene3D" id="1.25.40.20">
    <property type="entry name" value="Ankyrin repeat-containing domain"/>
    <property type="match status" value="2"/>
</dbReference>
<sequence>MDAPYSTPDQEAEGEQQPSALPIVCEKDNSQETSDHAPMPSTSRQEAETRHILATEPIQPILKVLADLERDDPKSAFQRLDLSGYIDVYGSHVASSYRPHTQSSQEAELPLHQAVSYGSVDAVKRLLGHKGLNLDAHDPKGSTPLHLAVQSRRLEMVNMLLSYPRANVDCKDKEGNTPLWLSTYLSYDEITQRLLAENGIDINFVGGYGRREGPSTSLHHAAARLDTAVLRQLLAVPGIDLNHCVAGHSPISAAASRGSLNTVACLLNMAGVEINGMDLIDPPICRAVAHGHLDVVRLLVQQDARLNINESTIATHDTALCMAARGGDLEMVQALLRHDQIEVNLRNRWLRILDVSSQGWIFLDC</sequence>
<accession>A0A167V966</accession>
<dbReference type="AlphaFoldDB" id="A0A167V966"/>
<feature type="repeat" description="ANK" evidence="3">
    <location>
        <begin position="106"/>
        <end position="139"/>
    </location>
</feature>
<dbReference type="SUPFAM" id="SSF48403">
    <property type="entry name" value="Ankyrin repeat"/>
    <property type="match status" value="1"/>
</dbReference>
<dbReference type="Pfam" id="PF13637">
    <property type="entry name" value="Ank_4"/>
    <property type="match status" value="1"/>
</dbReference>
<proteinExistence type="predicted"/>
<evidence type="ECO:0000256" key="2">
    <source>
        <dbReference type="ARBA" id="ARBA00023043"/>
    </source>
</evidence>
<evidence type="ECO:0000313" key="5">
    <source>
        <dbReference type="EMBL" id="KZN90170.1"/>
    </source>
</evidence>
<gene>
    <name evidence="5" type="ORF">EN45_002820</name>
</gene>
<organism evidence="5">
    <name type="scientific">Penicillium chrysogenum</name>
    <name type="common">Penicillium notatum</name>
    <dbReference type="NCBI Taxonomy" id="5076"/>
    <lineage>
        <taxon>Eukaryota</taxon>
        <taxon>Fungi</taxon>
        <taxon>Dikarya</taxon>
        <taxon>Ascomycota</taxon>
        <taxon>Pezizomycotina</taxon>
        <taxon>Eurotiomycetes</taxon>
        <taxon>Eurotiomycetidae</taxon>
        <taxon>Eurotiales</taxon>
        <taxon>Aspergillaceae</taxon>
        <taxon>Penicillium</taxon>
        <taxon>Penicillium chrysogenum species complex</taxon>
    </lineage>
</organism>
<dbReference type="PhylomeDB" id="A0A167V966"/>
<protein>
    <submittedName>
        <fullName evidence="5">Alpha-latroinsectotoxin-Lt1a</fullName>
    </submittedName>
</protein>
<dbReference type="PANTHER" id="PTHR24198:SF165">
    <property type="entry name" value="ANKYRIN REPEAT-CONTAINING PROTEIN-RELATED"/>
    <property type="match status" value="1"/>
</dbReference>
<dbReference type="InterPro" id="IPR036770">
    <property type="entry name" value="Ankyrin_rpt-contain_sf"/>
</dbReference>
<dbReference type="EMBL" id="CM002798">
    <property type="protein sequence ID" value="KZN90170.1"/>
    <property type="molecule type" value="Genomic_DNA"/>
</dbReference>